<proteinExistence type="inferred from homology"/>
<feature type="compositionally biased region" description="Low complexity" evidence="3">
    <location>
        <begin position="35"/>
        <end position="48"/>
    </location>
</feature>
<feature type="compositionally biased region" description="Polar residues" evidence="3">
    <location>
        <begin position="882"/>
        <end position="895"/>
    </location>
</feature>
<feature type="compositionally biased region" description="Basic and acidic residues" evidence="3">
    <location>
        <begin position="1302"/>
        <end position="1344"/>
    </location>
</feature>
<feature type="region of interest" description="Disordered" evidence="3">
    <location>
        <begin position="1405"/>
        <end position="1458"/>
    </location>
</feature>
<dbReference type="GO" id="GO:0016788">
    <property type="term" value="F:hydrolase activity, acting on ester bonds"/>
    <property type="evidence" value="ECO:0007669"/>
    <property type="project" value="InterPro"/>
</dbReference>
<feature type="region of interest" description="Disordered" evidence="3">
    <location>
        <begin position="168"/>
        <end position="283"/>
    </location>
</feature>
<feature type="compositionally biased region" description="Polar residues" evidence="3">
    <location>
        <begin position="83"/>
        <end position="95"/>
    </location>
</feature>
<feature type="region of interest" description="Disordered" evidence="3">
    <location>
        <begin position="1295"/>
        <end position="1344"/>
    </location>
</feature>
<dbReference type="PANTHER" id="PTHR46363:SF1">
    <property type="entry name" value="DEOXYRIBONUCLEASE TATDN2-RELATED"/>
    <property type="match status" value="1"/>
</dbReference>
<feature type="compositionally biased region" description="Polar residues" evidence="3">
    <location>
        <begin position="533"/>
        <end position="556"/>
    </location>
</feature>
<dbReference type="FunFam" id="3.20.20.140:FF:000027">
    <property type="entry name" value="putative deoxyribonuclease TATDN2"/>
    <property type="match status" value="1"/>
</dbReference>
<dbReference type="InterPro" id="IPR032466">
    <property type="entry name" value="Metal_Hydrolase"/>
</dbReference>
<feature type="region of interest" description="Disordered" evidence="3">
    <location>
        <begin position="1210"/>
        <end position="1238"/>
    </location>
</feature>
<organism evidence="4 5">
    <name type="scientific">Patella caerulea</name>
    <name type="common">Rayed Mediterranean limpet</name>
    <dbReference type="NCBI Taxonomy" id="87958"/>
    <lineage>
        <taxon>Eukaryota</taxon>
        <taxon>Metazoa</taxon>
        <taxon>Spiralia</taxon>
        <taxon>Lophotrochozoa</taxon>
        <taxon>Mollusca</taxon>
        <taxon>Gastropoda</taxon>
        <taxon>Patellogastropoda</taxon>
        <taxon>Patelloidea</taxon>
        <taxon>Patellidae</taxon>
        <taxon>Patella</taxon>
    </lineage>
</organism>
<feature type="compositionally biased region" description="Polar residues" evidence="3">
    <location>
        <begin position="1702"/>
        <end position="1719"/>
    </location>
</feature>
<feature type="region of interest" description="Disordered" evidence="3">
    <location>
        <begin position="1494"/>
        <end position="1534"/>
    </location>
</feature>
<comment type="similarity">
    <text evidence="1">Belongs to the metallo-dependent hydrolases superfamily. TatD-type hydrolase family.</text>
</comment>
<dbReference type="InterPro" id="IPR001130">
    <property type="entry name" value="TatD-like"/>
</dbReference>
<dbReference type="PROSITE" id="PS01090">
    <property type="entry name" value="TATD_2"/>
    <property type="match status" value="1"/>
</dbReference>
<sequence length="2115" mass="240093">METKSNKRVSPVGGTVRIFARSVQDVTANKTNRTNSSISSPSKSNENSPNKDQECINDSVESSSNRFAELLHGQDVDSKDITLPQTPTTSKPLNRTKSENSQSSQRSIISQLNENTEIDDKEKCTTIKVTLKTIIHNDQIDSHVNPQLESKHLKPISVPKKKSFNKELSTLESKSTETNDTSHDKPKNLQKVKVKNKVSKNNSYPKEKVKTKSPIHGNIENSKPRIPNHPRRSSTSSNNSNECLKDIRISNRKSCSFNEGNSRDKQTYTRKGSFKDNSTYTRNTNYPRWVQNKVKSEGEDWNLELMEIVPVHGKDPIRTELINSSKRQEELISHKTREMLAGEESIEKIDDTDKLKALNCANTQSIKIRSVSESGININSDATNFTTSQDKLQDSALEDWPEKPCKSASLKTLNCDDHHSIRIRCASESGVIINSDKTAPEDWSVKAGESVSLKNVNCKVIQSVKIRSVSETEMNLNNDTGRLNDLNQDKIKSVAPEDWFKNADELGPLESLKSGDTQSTKVRSVGKSDINDDTSISNFTSHENTTQNSSPKNLSENIDKLGSETISNCDATTLINHKSLNQDIHNSTASGLSKQGDVPDSVKTLDTEGSRNLCQPPQDQSKRECTINGNSAPNYLSKEADVPISIKSLDTEGSQEFCPPSQTRHTMNDNSITLTEKQTCCDKNNTPCSNSESEDWSNEIITDLGQSSSFDPFPDKNGNVPAENNPITELEPDNCNLSKQIVNINANSDQSLVNIEVTDDNLNDNVKGATDSDSVIYLQECEPPENRKLRPIHARGGIQPPTSCRRKAYSASDDDGKIKPHPLSVYFDEDWCKLQLEAKKETENPNTPHVLDGNVESRYSQDYRKNQFIKEQQPTVDIVQVSPTKPFSPQSSTLKRGSRNQKEESKILPIRTDKSMDEELKKLDESFGFRRSKSHCSSDKRQDYQKNKFKPRNIRNNRNEFDSEDWTSELLEVPAISSTKIKDVSQVWPENDTCMETYVTVDDYDNRNSDMKQYEIDKNEKASLHEYQKENKQIGGASLKYCEDKKPNKVSNIVNSASLSSSVHDSATRSSSAYNSESSVAIYSEYHNTNRERKHEKERMVIDDVSPVRARSQPSKCSSPLKRKDANMLSSNIDISNIAISDDISDYSSIVSDNEVDKSVQASHKTFKIPDSEDIRHCSQRHCVSSNSHVSDKIRNQCSPERTAAVMSTCSSSTELNKHSSDYSPTRQASRDSGFYGKHGPAPEHCDYNFYQHGKPPVYDPRMFNPYLQAPGNWMPFYPYNYMCPPYYPCEYDPPSVQNPPNEERENHSNKKIDIIPQEKENKSQDIRKIKSEDHENGKLGGKVDKPEMDLCSLITVPLSEISDIEQAKNLLHYVKNSISRITDATGLYYQASVEHDVPVLRVGATTNKNHSGSDQKTKPCRSHSSDIGHEKEKHKRRQTHRNSSTSPDARCTGNRNNQLNIYTLSQSPDSGRRPVEFLSSLPRTYHYQPRYPIPESLLHHGSPPKPQSYTGHPRFQHQGFTLPDFDSHDSSRNYRNNCDMYMNQDGTKMNEVRSANSSIVSYDLTDEDDSYDEENGFNSETFVRETKYILDSDGDKTEFDPHRKVKSTECGSAYNEEFPELSKQSGKSRPLVDHRFAEKKGKRRLCEPPTDKQFQKENNPVTCCQSDLEKVVQSINSRYVPPHKRRFSEDSESYSRSFTKFGQLNDLNPNRSRQSWENNSRRSSDQCAGGDVRDRSPNLMNRNWSRNLVAADVLSSSSNKYECTSDPYAKPTFQADKGRYQQNFDTKTFVNSFYGQHERRSSESNSSSSYSSRLQYDNRLRSDNGVMTSANWKFRLNQRCQYYKSTFIDTHCHLDFLFDRLNYNGSYKDFKEKYSDSFPQNFEGCISIFCNPKSFKHSGLWVAFAEEDNLWMAMGCHPKNASSFDPIAEENLKYIIEHPKIIAVGEIGLDYSSYHGKFEAIQKVVFTRQLKLCLAVKKPLIIHCRDAEDDCLKIMEEIIPKNYKIHCHCFTGSYEQAKRWLEMFPNLYLGITPVVTYSSATASHDLARKIPLNRLLLETDSPYFVPRNLSKEEHKVSLPGFAIVVAEEVARYQDITVEQVLIHCRQNTKTLFNI</sequence>
<feature type="region of interest" description="Disordered" evidence="3">
    <location>
        <begin position="1702"/>
        <end position="1740"/>
    </location>
</feature>
<reference evidence="4 5" key="1">
    <citation type="submission" date="2024-01" db="EMBL/GenBank/DDBJ databases">
        <title>The genome of the rayed Mediterranean limpet Patella caerulea (Linnaeus, 1758).</title>
        <authorList>
            <person name="Anh-Thu Weber A."/>
            <person name="Halstead-Nussloch G."/>
        </authorList>
    </citation>
    <scope>NUCLEOTIDE SEQUENCE [LARGE SCALE GENOMIC DNA]</scope>
    <source>
        <strain evidence="4">AATW-2023a</strain>
        <tissue evidence="4">Whole specimen</tissue>
    </source>
</reference>
<dbReference type="PROSITE" id="PS01091">
    <property type="entry name" value="TATD_3"/>
    <property type="match status" value="1"/>
</dbReference>
<feature type="compositionally biased region" description="Polar residues" evidence="3">
    <location>
        <begin position="24"/>
        <end position="34"/>
    </location>
</feature>
<gene>
    <name evidence="4" type="ORF">SNE40_015450</name>
</gene>
<accession>A0AAN8PET1</accession>
<feature type="compositionally biased region" description="Basic residues" evidence="3">
    <location>
        <begin position="188"/>
        <end position="198"/>
    </location>
</feature>
<evidence type="ECO:0000256" key="1">
    <source>
        <dbReference type="ARBA" id="ARBA00009275"/>
    </source>
</evidence>
<feature type="region of interest" description="Disordered" evidence="3">
    <location>
        <begin position="21"/>
        <end position="114"/>
    </location>
</feature>
<feature type="region of interest" description="Disordered" evidence="3">
    <location>
        <begin position="586"/>
        <end position="636"/>
    </location>
</feature>
<dbReference type="EMBL" id="JAZGQO010000010">
    <property type="protein sequence ID" value="KAK6177327.1"/>
    <property type="molecule type" value="Genomic_DNA"/>
</dbReference>
<feature type="region of interest" description="Disordered" evidence="3">
    <location>
        <begin position="507"/>
        <end position="557"/>
    </location>
</feature>
<feature type="compositionally biased region" description="Basic and acidic residues" evidence="3">
    <location>
        <begin position="1412"/>
        <end position="1432"/>
    </location>
</feature>
<dbReference type="Proteomes" id="UP001347796">
    <property type="component" value="Unassembled WGS sequence"/>
</dbReference>
<evidence type="ECO:0000256" key="3">
    <source>
        <dbReference type="SAM" id="MobiDB-lite"/>
    </source>
</evidence>
<evidence type="ECO:0000256" key="2">
    <source>
        <dbReference type="ARBA" id="ARBA00022801"/>
    </source>
</evidence>
<feature type="compositionally biased region" description="Low complexity" evidence="3">
    <location>
        <begin position="101"/>
        <end position="111"/>
    </location>
</feature>
<evidence type="ECO:0000313" key="4">
    <source>
        <dbReference type="EMBL" id="KAK6177327.1"/>
    </source>
</evidence>
<feature type="region of interest" description="Disordered" evidence="3">
    <location>
        <begin position="882"/>
        <end position="907"/>
    </location>
</feature>
<keyword evidence="5" id="KW-1185">Reference proteome</keyword>
<dbReference type="SUPFAM" id="SSF51556">
    <property type="entry name" value="Metallo-dependent hydrolases"/>
    <property type="match status" value="1"/>
</dbReference>
<feature type="compositionally biased region" description="Polar residues" evidence="3">
    <location>
        <begin position="1442"/>
        <end position="1458"/>
    </location>
</feature>
<keyword evidence="2" id="KW-0378">Hydrolase</keyword>
<feature type="compositionally biased region" description="Polar residues" evidence="3">
    <location>
        <begin position="610"/>
        <end position="619"/>
    </location>
</feature>
<protein>
    <submittedName>
        <fullName evidence="4">Uncharacterized protein</fullName>
    </submittedName>
</protein>
<dbReference type="PROSITE" id="PS01137">
    <property type="entry name" value="TATD_1"/>
    <property type="match status" value="1"/>
</dbReference>
<feature type="compositionally biased region" description="Basic and acidic residues" evidence="3">
    <location>
        <begin position="174"/>
        <end position="187"/>
    </location>
</feature>
<comment type="caution">
    <text evidence="4">The sequence shown here is derived from an EMBL/GenBank/DDBJ whole genome shotgun (WGS) entry which is preliminary data.</text>
</comment>
<dbReference type="InterPro" id="IPR018228">
    <property type="entry name" value="DNase_TatD-rel_CS"/>
</dbReference>
<dbReference type="Gene3D" id="3.20.20.140">
    <property type="entry name" value="Metal-dependent hydrolases"/>
    <property type="match status" value="1"/>
</dbReference>
<evidence type="ECO:0000313" key="5">
    <source>
        <dbReference type="Proteomes" id="UP001347796"/>
    </source>
</evidence>
<feature type="region of interest" description="Disordered" evidence="3">
    <location>
        <begin position="791"/>
        <end position="816"/>
    </location>
</feature>
<dbReference type="PANTHER" id="PTHR46363">
    <property type="entry name" value="DEOXYRIBONUCLEASE TATDN2-RELATED"/>
    <property type="match status" value="1"/>
</dbReference>
<name>A0AAN8PET1_PATCE</name>
<dbReference type="Pfam" id="PF01026">
    <property type="entry name" value="TatD_DNase"/>
    <property type="match status" value="1"/>
</dbReference>
<dbReference type="CDD" id="cd01310">
    <property type="entry name" value="TatD_DNAse"/>
    <property type="match status" value="1"/>
</dbReference>